<feature type="transmembrane region" description="Helical" evidence="2">
    <location>
        <begin position="85"/>
        <end position="105"/>
    </location>
</feature>
<keyword evidence="2" id="KW-0812">Transmembrane</keyword>
<feature type="compositionally biased region" description="Basic and acidic residues" evidence="1">
    <location>
        <begin position="257"/>
        <end position="269"/>
    </location>
</feature>
<feature type="transmembrane region" description="Helical" evidence="2">
    <location>
        <begin position="150"/>
        <end position="171"/>
    </location>
</feature>
<dbReference type="GeneID" id="63821523"/>
<dbReference type="AlphaFoldDB" id="A0A165DZG1"/>
<dbReference type="RefSeq" id="XP_040763693.1">
    <property type="nucleotide sequence ID" value="XM_040904493.1"/>
</dbReference>
<name>A0A165DZG1_9APHY</name>
<feature type="region of interest" description="Disordered" evidence="1">
    <location>
        <begin position="204"/>
        <end position="269"/>
    </location>
</feature>
<feature type="transmembrane region" description="Helical" evidence="2">
    <location>
        <begin position="12"/>
        <end position="38"/>
    </location>
</feature>
<accession>A0A165DZG1</accession>
<feature type="transmembrane region" description="Helical" evidence="2">
    <location>
        <begin position="50"/>
        <end position="73"/>
    </location>
</feature>
<keyword evidence="2" id="KW-0472">Membrane</keyword>
<keyword evidence="4" id="KW-1185">Reference proteome</keyword>
<organism evidence="3 4">
    <name type="scientific">Laetiporus sulphureus 93-53</name>
    <dbReference type="NCBI Taxonomy" id="1314785"/>
    <lineage>
        <taxon>Eukaryota</taxon>
        <taxon>Fungi</taxon>
        <taxon>Dikarya</taxon>
        <taxon>Basidiomycota</taxon>
        <taxon>Agaricomycotina</taxon>
        <taxon>Agaricomycetes</taxon>
        <taxon>Polyporales</taxon>
        <taxon>Laetiporus</taxon>
    </lineage>
</organism>
<protein>
    <submittedName>
        <fullName evidence="3">Uncharacterized protein</fullName>
    </submittedName>
</protein>
<evidence type="ECO:0000256" key="1">
    <source>
        <dbReference type="SAM" id="MobiDB-lite"/>
    </source>
</evidence>
<dbReference type="OrthoDB" id="2552042at2759"/>
<keyword evidence="2" id="KW-1133">Transmembrane helix</keyword>
<proteinExistence type="predicted"/>
<dbReference type="EMBL" id="KV427627">
    <property type="protein sequence ID" value="KZT05953.1"/>
    <property type="molecule type" value="Genomic_DNA"/>
</dbReference>
<dbReference type="Proteomes" id="UP000076871">
    <property type="component" value="Unassembled WGS sequence"/>
</dbReference>
<dbReference type="STRING" id="1314785.A0A165DZG1"/>
<dbReference type="InParanoid" id="A0A165DZG1"/>
<evidence type="ECO:0000313" key="4">
    <source>
        <dbReference type="Proteomes" id="UP000076871"/>
    </source>
</evidence>
<sequence>MKPREYCCCAIPVVYTGIYFAILEQFAAGIITATLAVATPQIVGAAVPSFAKWIFAIICYVGAALQFVGLFAVRGERPSLFRIYVTLHTLITLAAFAVAAVWIIISATRHTTAETNCRTTYYSGTNTTILTDEANTLCDIFPWVDIGLMAGLWALMAIMQLYLFFVLSSYATGIRRDHAKYDSLYDPTAPLASDIPLRTRGDPWDAHGSPDSFANPRGYHDRSESVASVSTVIGDRMQQNRDYNDYDQTPYDPIQPENDHAEMRQPYHD</sequence>
<reference evidence="3 4" key="1">
    <citation type="journal article" date="2016" name="Mol. Biol. Evol.">
        <title>Comparative Genomics of Early-Diverging Mushroom-Forming Fungi Provides Insights into the Origins of Lignocellulose Decay Capabilities.</title>
        <authorList>
            <person name="Nagy L.G."/>
            <person name="Riley R."/>
            <person name="Tritt A."/>
            <person name="Adam C."/>
            <person name="Daum C."/>
            <person name="Floudas D."/>
            <person name="Sun H."/>
            <person name="Yadav J.S."/>
            <person name="Pangilinan J."/>
            <person name="Larsson K.H."/>
            <person name="Matsuura K."/>
            <person name="Barry K."/>
            <person name="Labutti K."/>
            <person name="Kuo R."/>
            <person name="Ohm R.A."/>
            <person name="Bhattacharya S.S."/>
            <person name="Shirouzu T."/>
            <person name="Yoshinaga Y."/>
            <person name="Martin F.M."/>
            <person name="Grigoriev I.V."/>
            <person name="Hibbett D.S."/>
        </authorList>
    </citation>
    <scope>NUCLEOTIDE SEQUENCE [LARGE SCALE GENOMIC DNA]</scope>
    <source>
        <strain evidence="3 4">93-53</strain>
    </source>
</reference>
<gene>
    <name evidence="3" type="ORF">LAESUDRAFT_654583</name>
</gene>
<evidence type="ECO:0000313" key="3">
    <source>
        <dbReference type="EMBL" id="KZT05953.1"/>
    </source>
</evidence>
<evidence type="ECO:0000256" key="2">
    <source>
        <dbReference type="SAM" id="Phobius"/>
    </source>
</evidence>